<dbReference type="AlphaFoldDB" id="A0A2P6PGN7"/>
<accession>A0A2P6PGN7</accession>
<feature type="compositionally biased region" description="Acidic residues" evidence="1">
    <location>
        <begin position="87"/>
        <end position="101"/>
    </location>
</feature>
<protein>
    <submittedName>
        <fullName evidence="2">Uncharacterized protein</fullName>
    </submittedName>
</protein>
<dbReference type="Proteomes" id="UP000238479">
    <property type="component" value="Chromosome 7"/>
</dbReference>
<evidence type="ECO:0000313" key="2">
    <source>
        <dbReference type="EMBL" id="PRQ21093.1"/>
    </source>
</evidence>
<evidence type="ECO:0000256" key="1">
    <source>
        <dbReference type="SAM" id="MobiDB-lite"/>
    </source>
</evidence>
<sequence>MKSFFYLDAAQSLSLSSQTPPHTHPPSDAASTSHHDFGLEIKASIKSSRYPGSPSLLSLITEEDEEPVHSDETSADDHDDIMQWSEQDNDMSSEEFGEVIE</sequence>
<evidence type="ECO:0000313" key="3">
    <source>
        <dbReference type="Proteomes" id="UP000238479"/>
    </source>
</evidence>
<organism evidence="2 3">
    <name type="scientific">Rosa chinensis</name>
    <name type="common">China rose</name>
    <dbReference type="NCBI Taxonomy" id="74649"/>
    <lineage>
        <taxon>Eukaryota</taxon>
        <taxon>Viridiplantae</taxon>
        <taxon>Streptophyta</taxon>
        <taxon>Embryophyta</taxon>
        <taxon>Tracheophyta</taxon>
        <taxon>Spermatophyta</taxon>
        <taxon>Magnoliopsida</taxon>
        <taxon>eudicotyledons</taxon>
        <taxon>Gunneridae</taxon>
        <taxon>Pentapetalae</taxon>
        <taxon>rosids</taxon>
        <taxon>fabids</taxon>
        <taxon>Rosales</taxon>
        <taxon>Rosaceae</taxon>
        <taxon>Rosoideae</taxon>
        <taxon>Rosoideae incertae sedis</taxon>
        <taxon>Rosa</taxon>
    </lineage>
</organism>
<proteinExistence type="predicted"/>
<gene>
    <name evidence="2" type="ORF">RchiOBHm_Chr7g0235341</name>
</gene>
<comment type="caution">
    <text evidence="2">The sequence shown here is derived from an EMBL/GenBank/DDBJ whole genome shotgun (WGS) entry which is preliminary data.</text>
</comment>
<feature type="compositionally biased region" description="Basic and acidic residues" evidence="1">
    <location>
        <begin position="67"/>
        <end position="76"/>
    </location>
</feature>
<reference evidence="2 3" key="1">
    <citation type="journal article" date="2018" name="Nat. Genet.">
        <title>The Rosa genome provides new insights in the design of modern roses.</title>
        <authorList>
            <person name="Bendahmane M."/>
        </authorList>
    </citation>
    <scope>NUCLEOTIDE SEQUENCE [LARGE SCALE GENOMIC DNA]</scope>
    <source>
        <strain evidence="3">cv. Old Blush</strain>
    </source>
</reference>
<keyword evidence="3" id="KW-1185">Reference proteome</keyword>
<name>A0A2P6PGN7_ROSCH</name>
<feature type="region of interest" description="Disordered" evidence="1">
    <location>
        <begin position="14"/>
        <end position="101"/>
    </location>
</feature>
<dbReference type="Gramene" id="PRQ21093">
    <property type="protein sequence ID" value="PRQ21093"/>
    <property type="gene ID" value="RchiOBHm_Chr7g0235341"/>
</dbReference>
<dbReference type="EMBL" id="PDCK01000045">
    <property type="protein sequence ID" value="PRQ21093.1"/>
    <property type="molecule type" value="Genomic_DNA"/>
</dbReference>